<dbReference type="InterPro" id="IPR013666">
    <property type="entry name" value="PH_pln"/>
</dbReference>
<accession>A0AAV8SGR3</accession>
<evidence type="ECO:0000259" key="1">
    <source>
        <dbReference type="PROSITE" id="PS50003"/>
    </source>
</evidence>
<comment type="caution">
    <text evidence="2">The sequence shown here is derived from an EMBL/GenBank/DDBJ whole genome shotgun (WGS) entry which is preliminary data.</text>
</comment>
<dbReference type="InterPro" id="IPR011993">
    <property type="entry name" value="PH-like_dom_sf"/>
</dbReference>
<gene>
    <name evidence="2" type="ORF">K2173_016434</name>
</gene>
<dbReference type="Proteomes" id="UP001159364">
    <property type="component" value="Linkage Group LG11"/>
</dbReference>
<protein>
    <recommendedName>
        <fullName evidence="1">PH domain-containing protein</fullName>
    </recommendedName>
</protein>
<dbReference type="InterPro" id="IPR040269">
    <property type="entry name" value="VAB"/>
</dbReference>
<dbReference type="Gene3D" id="2.30.29.30">
    <property type="entry name" value="Pleckstrin-homology domain (PH domain)/Phosphotyrosine-binding domain (PTB)"/>
    <property type="match status" value="1"/>
</dbReference>
<proteinExistence type="predicted"/>
<dbReference type="Pfam" id="PF05703">
    <property type="entry name" value="Auxin_canalis"/>
    <property type="match status" value="1"/>
</dbReference>
<reference evidence="2 3" key="1">
    <citation type="submission" date="2021-09" db="EMBL/GenBank/DDBJ databases">
        <title>Genomic insights and catalytic innovation underlie evolution of tropane alkaloids biosynthesis.</title>
        <authorList>
            <person name="Wang Y.-J."/>
            <person name="Tian T."/>
            <person name="Huang J.-P."/>
            <person name="Huang S.-X."/>
        </authorList>
    </citation>
    <scope>NUCLEOTIDE SEQUENCE [LARGE SCALE GENOMIC DNA]</scope>
    <source>
        <strain evidence="2">KIB-2018</strain>
        <tissue evidence="2">Leaf</tissue>
    </source>
</reference>
<dbReference type="Pfam" id="PF08458">
    <property type="entry name" value="PH_2"/>
    <property type="match status" value="1"/>
</dbReference>
<dbReference type="PROSITE" id="PS50003">
    <property type="entry name" value="PH_DOMAIN"/>
    <property type="match status" value="1"/>
</dbReference>
<dbReference type="SMART" id="SM00233">
    <property type="entry name" value="PH"/>
    <property type="match status" value="1"/>
</dbReference>
<dbReference type="PANTHER" id="PTHR31351">
    <property type="entry name" value="EXPRESSED PROTEIN"/>
    <property type="match status" value="1"/>
</dbReference>
<name>A0AAV8SGR3_9ROSI</name>
<dbReference type="SUPFAM" id="SSF50729">
    <property type="entry name" value="PH domain-like"/>
    <property type="match status" value="1"/>
</dbReference>
<dbReference type="InterPro" id="IPR001849">
    <property type="entry name" value="PH_domain"/>
</dbReference>
<evidence type="ECO:0000313" key="3">
    <source>
        <dbReference type="Proteomes" id="UP001159364"/>
    </source>
</evidence>
<sequence length="431" mass="46967">MYKAQHSGAQKQISEIVNKGELPLMGAHPSAHAALEYWVCIAGYSATLGMRSCSSLMNITPKLEIIDENGPATEFCRPPETPTESMEFLCRSWSVSAKELSRALCSTRSNNNSKETVSSSSEAESAISASDESELLLLHQALNSVFGSSQQLLKDGLYKSMLKGRTIGRWMKDHKQMKKQEVRAHNAQLHAAISVAGVASAVASQSASNAMSMKMAATNKNTHKISAAMASAAALVASHCIEIAEDMGATHRQISAVVNSAISARTSGDIITLTAGAATALRGAATFTAGLPKGYGTIVFTQRKDKGGIRELKVSVALSFVTRGGELLKRTRKGALHWKRVSFNINSNWQVVVKMKSKHMAGTLTNKKCVVSEVYDDIQEWAGRWREESGKQRAYFGIKTAERIIEFECRSRDDKQIWIEGIQYMLNSVLT</sequence>
<organism evidence="2 3">
    <name type="scientific">Erythroxylum novogranatense</name>
    <dbReference type="NCBI Taxonomy" id="1862640"/>
    <lineage>
        <taxon>Eukaryota</taxon>
        <taxon>Viridiplantae</taxon>
        <taxon>Streptophyta</taxon>
        <taxon>Embryophyta</taxon>
        <taxon>Tracheophyta</taxon>
        <taxon>Spermatophyta</taxon>
        <taxon>Magnoliopsida</taxon>
        <taxon>eudicotyledons</taxon>
        <taxon>Gunneridae</taxon>
        <taxon>Pentapetalae</taxon>
        <taxon>rosids</taxon>
        <taxon>fabids</taxon>
        <taxon>Malpighiales</taxon>
        <taxon>Erythroxylaceae</taxon>
        <taxon>Erythroxylum</taxon>
    </lineage>
</organism>
<evidence type="ECO:0000313" key="2">
    <source>
        <dbReference type="EMBL" id="KAJ8751253.1"/>
    </source>
</evidence>
<dbReference type="EMBL" id="JAIWQS010000011">
    <property type="protein sequence ID" value="KAJ8751253.1"/>
    <property type="molecule type" value="Genomic_DNA"/>
</dbReference>
<dbReference type="PANTHER" id="PTHR31351:SF2">
    <property type="entry name" value="PHOSPHOINOSITIDE BINDING PROTEIN"/>
    <property type="match status" value="1"/>
</dbReference>
<keyword evidence="3" id="KW-1185">Reference proteome</keyword>
<dbReference type="AlphaFoldDB" id="A0AAV8SGR3"/>
<dbReference type="InterPro" id="IPR008546">
    <property type="entry name" value="VAN3-bd-like_auxin_canal"/>
</dbReference>
<feature type="domain" description="PH" evidence="1">
    <location>
        <begin position="320"/>
        <end position="427"/>
    </location>
</feature>